<dbReference type="Proteomes" id="UP000828924">
    <property type="component" value="Chromosome"/>
</dbReference>
<organism evidence="2 3">
    <name type="scientific">Streptomyces formicae</name>
    <dbReference type="NCBI Taxonomy" id="1616117"/>
    <lineage>
        <taxon>Bacteria</taxon>
        <taxon>Bacillati</taxon>
        <taxon>Actinomycetota</taxon>
        <taxon>Actinomycetes</taxon>
        <taxon>Kitasatosporales</taxon>
        <taxon>Streptomycetaceae</taxon>
        <taxon>Streptomyces</taxon>
    </lineage>
</organism>
<dbReference type="EMBL" id="CP071872">
    <property type="protein sequence ID" value="UNM12329.1"/>
    <property type="molecule type" value="Genomic_DNA"/>
</dbReference>
<protein>
    <recommendedName>
        <fullName evidence="4">Phage protein</fullName>
    </recommendedName>
</protein>
<evidence type="ECO:0000313" key="2">
    <source>
        <dbReference type="EMBL" id="UNM12329.1"/>
    </source>
</evidence>
<gene>
    <name evidence="2" type="ORF">J4032_12990</name>
</gene>
<reference evidence="2 3" key="1">
    <citation type="submission" date="2021-03" db="EMBL/GenBank/DDBJ databases">
        <title>Complete genome of Streptomyces formicae strain 1H-GS9 (DSM 100524).</title>
        <authorList>
            <person name="Atanasov K.E."/>
            <person name="Altabella T."/>
            <person name="Ferrer A."/>
        </authorList>
    </citation>
    <scope>NUCLEOTIDE SEQUENCE [LARGE SCALE GENOMIC DNA]</scope>
    <source>
        <strain evidence="2 3">1H-GS9</strain>
    </source>
</reference>
<keyword evidence="3" id="KW-1185">Reference proteome</keyword>
<dbReference type="RefSeq" id="WP_242330937.1">
    <property type="nucleotide sequence ID" value="NZ_CP071872.1"/>
</dbReference>
<evidence type="ECO:0000313" key="3">
    <source>
        <dbReference type="Proteomes" id="UP000828924"/>
    </source>
</evidence>
<evidence type="ECO:0000256" key="1">
    <source>
        <dbReference type="SAM" id="MobiDB-lite"/>
    </source>
</evidence>
<accession>A0ABY3WIA3</accession>
<feature type="compositionally biased region" description="Low complexity" evidence="1">
    <location>
        <begin position="373"/>
        <end position="385"/>
    </location>
</feature>
<feature type="region of interest" description="Disordered" evidence="1">
    <location>
        <begin position="354"/>
        <end position="385"/>
    </location>
</feature>
<feature type="region of interest" description="Disordered" evidence="1">
    <location>
        <begin position="1"/>
        <end position="37"/>
    </location>
</feature>
<evidence type="ECO:0008006" key="4">
    <source>
        <dbReference type="Google" id="ProtNLM"/>
    </source>
</evidence>
<feature type="compositionally biased region" description="Basic and acidic residues" evidence="1">
    <location>
        <begin position="354"/>
        <end position="363"/>
    </location>
</feature>
<sequence length="385" mass="41892">MSTPIEQYVPPEWQEEIDLPTPGSTPGDAAGAQKQLDARNKQLAYEQRRLKEYEKAAAQKGLSPASKKVRDARVTAAKKRLEQAQKNQVAAQNAYYQASGQYDQLLEGTNRDAFLALQSMFSQMGLGSLAGQIFEFVKQGYGADTIGLLLQDTKEYKERFKANDERAKLGLPVLSPAEYLAAESAYRQILSSSGLPSGFYDNPADFRKWIAGDVSPTEIKSRVDMATEAVNKVDPNYRGALFQMYGVNEGDLAAYFLDRKTAEPILRKQAAAGAIGAAALRRGFSINTLNLEEYASLGLTAQEAEAAYGQIASGFESMLGIASRYGSSWTQRDAEQELFTPGAAGSLKAESAFEKGKRLKSQERAMFSGGRGSSSQGLSAGYRQT</sequence>
<proteinExistence type="predicted"/>
<name>A0ABY3WIA3_9ACTN</name>